<feature type="region of interest" description="Disordered" evidence="15">
    <location>
        <begin position="372"/>
        <end position="518"/>
    </location>
</feature>
<keyword evidence="12" id="KW-0472">Membrane</keyword>
<evidence type="ECO:0000256" key="14">
    <source>
        <dbReference type="NCBIfam" id="TIGR01036"/>
    </source>
</evidence>
<dbReference type="InterPro" id="IPR005720">
    <property type="entry name" value="Dihydroorotate_DH_cat"/>
</dbReference>
<keyword evidence="8" id="KW-0285">Flavoprotein</keyword>
<evidence type="ECO:0000313" key="18">
    <source>
        <dbReference type="Proteomes" id="UP000029707"/>
    </source>
</evidence>
<dbReference type="InterPro" id="IPR013785">
    <property type="entry name" value="Aldolase_TIM"/>
</dbReference>
<organism evidence="17 18">
    <name type="scientific">Helicobacter japonicus</name>
    <dbReference type="NCBI Taxonomy" id="425400"/>
    <lineage>
        <taxon>Bacteria</taxon>
        <taxon>Pseudomonadati</taxon>
        <taxon>Campylobacterota</taxon>
        <taxon>Epsilonproteobacteria</taxon>
        <taxon>Campylobacterales</taxon>
        <taxon>Helicobacteraceae</taxon>
        <taxon>Helicobacter</taxon>
    </lineage>
</organism>
<protein>
    <recommendedName>
        <fullName evidence="7 14">Dihydroorotate dehydrogenase (quinone)</fullName>
        <ecNumber evidence="6 14">1.3.5.2</ecNumber>
    </recommendedName>
</protein>
<dbReference type="EMBL" id="JRMQ02000010">
    <property type="protein sequence ID" value="TLE00683.1"/>
    <property type="molecule type" value="Genomic_DNA"/>
</dbReference>
<evidence type="ECO:0000256" key="7">
    <source>
        <dbReference type="ARBA" id="ARBA00018366"/>
    </source>
</evidence>
<evidence type="ECO:0000256" key="13">
    <source>
        <dbReference type="ARBA" id="ARBA00048639"/>
    </source>
</evidence>
<evidence type="ECO:0000256" key="10">
    <source>
        <dbReference type="ARBA" id="ARBA00022975"/>
    </source>
</evidence>
<reference evidence="17 18" key="1">
    <citation type="journal article" date="2014" name="Genome Announc.">
        <title>Draft genome sequences of eight enterohepatic helicobacter species isolated from both laboratory and wild rodents.</title>
        <authorList>
            <person name="Sheh A."/>
            <person name="Shen Z."/>
            <person name="Fox J.G."/>
        </authorList>
    </citation>
    <scope>NUCLEOTIDE SEQUENCE [LARGE SCALE GENOMIC DNA]</scope>
    <source>
        <strain evidence="17 18">MIT 01-6451</strain>
    </source>
</reference>
<comment type="pathway">
    <text evidence="4">Pyrimidine metabolism; UMP biosynthesis via de novo pathway; orotate from (S)-dihydroorotate (quinone route): step 1/1.</text>
</comment>
<evidence type="ECO:0000256" key="6">
    <source>
        <dbReference type="ARBA" id="ARBA00012791"/>
    </source>
</evidence>
<feature type="domain" description="Dihydroorotate dehydrogenase catalytic" evidence="16">
    <location>
        <begin position="51"/>
        <end position="335"/>
    </location>
</feature>
<sequence length="518" mass="57837">MSIYQKISPYLFRIDAEKMHDIAEWTIKNIAPLPLVQDYLVSQYCVFDESLHTQVAGMRFYNPVGLAAGFDKNATMVKGLSALGFGFLELGTITQAPQSGNPKPRLFRYIQEKSLQNEMGFNNQGSLKIAERLEKIYPYSIPLGINVGKNKIIAQSDSLKNYENVLLDCLNIGDYYVFNLSSPNTPKLRDLQNVSFVQELFAMAKTHTQKPIFIKISPDMKPDDMLKVVEMSIKCGASGIIATNTTIDYSVLNGAKESGGVSGEALKEKSREILRILSEAFFGKTTFISVGGISDANEAYQRIRLGASLVQVFSGLIFQGPTLCREINEGLLQLLKNDGFTSLNEAIGYDIINKTKRVSKKPKTEAIEKTSIETQIQQDTPKKRGRKPKIVESVGKMEESKAEKKPRKTRTTKTESKSATQDSKKQTNTQNLGKESIPKKRGRKSKVELLALSLQEKPQEDSKTTPKVQAGEDSTNHIENLKQQTHSQVEQTTAERNQPRNDALTQILVNEKVDSQKE</sequence>
<dbReference type="PANTHER" id="PTHR48109">
    <property type="entry name" value="DIHYDROOROTATE DEHYDROGENASE (QUINONE), MITOCHONDRIAL-RELATED"/>
    <property type="match status" value="1"/>
</dbReference>
<dbReference type="GO" id="GO:0005737">
    <property type="term" value="C:cytoplasm"/>
    <property type="evidence" value="ECO:0007669"/>
    <property type="project" value="InterPro"/>
</dbReference>
<dbReference type="AlphaFoldDB" id="A0A4V6YSE6"/>
<dbReference type="Proteomes" id="UP000029707">
    <property type="component" value="Unassembled WGS sequence"/>
</dbReference>
<accession>A0A4V6YSE6</accession>
<keyword evidence="11 17" id="KW-0560">Oxidoreductase</keyword>
<dbReference type="InterPro" id="IPR001295">
    <property type="entry name" value="Dihydroorotate_DH_CS"/>
</dbReference>
<dbReference type="PROSITE" id="PS00911">
    <property type="entry name" value="DHODEHASE_1"/>
    <property type="match status" value="1"/>
</dbReference>
<evidence type="ECO:0000256" key="8">
    <source>
        <dbReference type="ARBA" id="ARBA00022630"/>
    </source>
</evidence>
<dbReference type="Gene3D" id="3.20.20.70">
    <property type="entry name" value="Aldolase class I"/>
    <property type="match status" value="1"/>
</dbReference>
<comment type="caution">
    <text evidence="17">The sequence shown here is derived from an EMBL/GenBank/DDBJ whole genome shotgun (WGS) entry which is preliminary data.</text>
</comment>
<dbReference type="NCBIfam" id="NF003649">
    <property type="entry name" value="PRK05286.2-2"/>
    <property type="match status" value="1"/>
</dbReference>
<evidence type="ECO:0000256" key="2">
    <source>
        <dbReference type="ARBA" id="ARBA00003125"/>
    </source>
</evidence>
<dbReference type="PANTHER" id="PTHR48109:SF4">
    <property type="entry name" value="DIHYDROOROTATE DEHYDROGENASE (QUINONE), MITOCHONDRIAL"/>
    <property type="match status" value="1"/>
</dbReference>
<name>A0A4V6YSE6_9HELI</name>
<dbReference type="Pfam" id="PF01180">
    <property type="entry name" value="DHO_dh"/>
    <property type="match status" value="1"/>
</dbReference>
<keyword evidence="10" id="KW-0665">Pyrimidine biosynthesis</keyword>
<comment type="similarity">
    <text evidence="5">Belongs to the dihydroorotate dehydrogenase family. Type 2 subfamily.</text>
</comment>
<dbReference type="CDD" id="cd04738">
    <property type="entry name" value="DHOD_2_like"/>
    <property type="match status" value="1"/>
</dbReference>
<dbReference type="NCBIfam" id="NF003652">
    <property type="entry name" value="PRK05286.2-5"/>
    <property type="match status" value="1"/>
</dbReference>
<evidence type="ECO:0000256" key="5">
    <source>
        <dbReference type="ARBA" id="ARBA00005359"/>
    </source>
</evidence>
<gene>
    <name evidence="17" type="ORF">LS65_007170</name>
</gene>
<evidence type="ECO:0000256" key="4">
    <source>
        <dbReference type="ARBA" id="ARBA00005161"/>
    </source>
</evidence>
<evidence type="ECO:0000256" key="11">
    <source>
        <dbReference type="ARBA" id="ARBA00023002"/>
    </source>
</evidence>
<dbReference type="InterPro" id="IPR050074">
    <property type="entry name" value="DHO_dehydrogenase"/>
</dbReference>
<comment type="function">
    <text evidence="2">Catalyzes the conversion of dihydroorotate to orotate with quinone as electron acceptor.</text>
</comment>
<evidence type="ECO:0000256" key="3">
    <source>
        <dbReference type="ARBA" id="ARBA00004370"/>
    </source>
</evidence>
<dbReference type="OrthoDB" id="9802377at2"/>
<dbReference type="InterPro" id="IPR005719">
    <property type="entry name" value="Dihydroorotate_DH_2"/>
</dbReference>
<evidence type="ECO:0000256" key="9">
    <source>
        <dbReference type="ARBA" id="ARBA00022643"/>
    </source>
</evidence>
<keyword evidence="18" id="KW-1185">Reference proteome</keyword>
<keyword evidence="9" id="KW-0288">FMN</keyword>
<comment type="subcellular location">
    <subcellularLocation>
        <location evidence="3">Membrane</location>
    </subcellularLocation>
</comment>
<dbReference type="NCBIfam" id="TIGR01036">
    <property type="entry name" value="pyrD_sub2"/>
    <property type="match status" value="1"/>
</dbReference>
<dbReference type="SUPFAM" id="SSF51395">
    <property type="entry name" value="FMN-linked oxidoreductases"/>
    <property type="match status" value="1"/>
</dbReference>
<dbReference type="GO" id="GO:0006207">
    <property type="term" value="P:'de novo' pyrimidine nucleobase biosynthetic process"/>
    <property type="evidence" value="ECO:0007669"/>
    <property type="project" value="UniProtKB-UniRule"/>
</dbReference>
<dbReference type="UniPathway" id="UPA00070">
    <property type="reaction ID" value="UER00946"/>
</dbReference>
<comment type="cofactor">
    <cofactor evidence="1">
        <name>FMN</name>
        <dbReference type="ChEBI" id="CHEBI:58210"/>
    </cofactor>
</comment>
<dbReference type="GO" id="GO:0106430">
    <property type="term" value="F:dihydroorotate dehydrogenase (quinone) activity"/>
    <property type="evidence" value="ECO:0007669"/>
    <property type="project" value="UniProtKB-EC"/>
</dbReference>
<dbReference type="EC" id="1.3.5.2" evidence="6 14"/>
<comment type="catalytic activity">
    <reaction evidence="13">
        <text>(S)-dihydroorotate + a quinone = orotate + a quinol</text>
        <dbReference type="Rhea" id="RHEA:30187"/>
        <dbReference type="ChEBI" id="CHEBI:24646"/>
        <dbReference type="ChEBI" id="CHEBI:30839"/>
        <dbReference type="ChEBI" id="CHEBI:30864"/>
        <dbReference type="ChEBI" id="CHEBI:132124"/>
        <dbReference type="EC" id="1.3.5.2"/>
    </reaction>
</comment>
<evidence type="ECO:0000256" key="12">
    <source>
        <dbReference type="ARBA" id="ARBA00023136"/>
    </source>
</evidence>
<proteinExistence type="inferred from homology"/>
<feature type="compositionally biased region" description="Polar residues" evidence="15">
    <location>
        <begin position="481"/>
        <end position="496"/>
    </location>
</feature>
<evidence type="ECO:0000256" key="1">
    <source>
        <dbReference type="ARBA" id="ARBA00001917"/>
    </source>
</evidence>
<dbReference type="GO" id="GO:0044205">
    <property type="term" value="P:'de novo' UMP biosynthetic process"/>
    <property type="evidence" value="ECO:0007669"/>
    <property type="project" value="UniProtKB-UniPathway"/>
</dbReference>
<dbReference type="GO" id="GO:0005886">
    <property type="term" value="C:plasma membrane"/>
    <property type="evidence" value="ECO:0007669"/>
    <property type="project" value="TreeGrafter"/>
</dbReference>
<evidence type="ECO:0000259" key="16">
    <source>
        <dbReference type="Pfam" id="PF01180"/>
    </source>
</evidence>
<evidence type="ECO:0000313" key="17">
    <source>
        <dbReference type="EMBL" id="TLE00683.1"/>
    </source>
</evidence>
<evidence type="ECO:0000256" key="15">
    <source>
        <dbReference type="SAM" id="MobiDB-lite"/>
    </source>
</evidence>